<dbReference type="KEGG" id="csh:Closa_0716"/>
<proteinExistence type="predicted"/>
<sequence>MSGGFRKRSEATEQEHVVSWCSHREGMYPDLKWIHHCPNGGSRQKKEAARLKAQGVKPGVPDLHLPIPKGAYAGLYIEMKYDDGTVEPPQKEWIRAMKAAGHFACVCYGYDYAVKVIEEYVSLLPDQIMSYENGIILKDRKRGKEVVL</sequence>
<name>D9R5D6_LACSW</name>
<dbReference type="SMART" id="SM00990">
    <property type="entry name" value="VRR_NUC"/>
    <property type="match status" value="1"/>
</dbReference>
<dbReference type="RefSeq" id="WP_013271437.1">
    <property type="nucleotide sequence ID" value="NC_014376.1"/>
</dbReference>
<dbReference type="InterPro" id="IPR011856">
    <property type="entry name" value="tRNA_endonuc-like_dom_sf"/>
</dbReference>
<reference evidence="5" key="1">
    <citation type="submission" date="2010-07" db="EMBL/GenBank/DDBJ databases">
        <title>Complete sequence of Clostridium saccharolyticum WM1.</title>
        <authorList>
            <consortium name="US DOE Joint Genome Institute"/>
            <person name="Lucas S."/>
            <person name="Copeland A."/>
            <person name="Lapidus A."/>
            <person name="Cheng J.-F."/>
            <person name="Bruce D."/>
            <person name="Goodwin L."/>
            <person name="Pitluck S."/>
            <person name="Chertkov O."/>
            <person name="Detter J.C."/>
            <person name="Han C."/>
            <person name="Tapia R."/>
            <person name="Land M."/>
            <person name="Hauser L."/>
            <person name="Chang Y.-J."/>
            <person name="Jeffries C."/>
            <person name="Kyrpides N."/>
            <person name="Ivanova N."/>
            <person name="Mikhailova N."/>
            <person name="Mouttaki H."/>
            <person name="Lin L."/>
            <person name="Zhou J."/>
            <person name="Hemme C.L."/>
            <person name="Woyke T."/>
        </authorList>
    </citation>
    <scope>NUCLEOTIDE SEQUENCE [LARGE SCALE GENOMIC DNA]</scope>
    <source>
        <strain evidence="5">WM1</strain>
    </source>
</reference>
<comment type="cofactor">
    <cofactor evidence="1">
        <name>Mg(2+)</name>
        <dbReference type="ChEBI" id="CHEBI:18420"/>
    </cofactor>
</comment>
<dbReference type="GO" id="GO:0003676">
    <property type="term" value="F:nucleic acid binding"/>
    <property type="evidence" value="ECO:0007669"/>
    <property type="project" value="InterPro"/>
</dbReference>
<dbReference type="GO" id="GO:0016788">
    <property type="term" value="F:hydrolase activity, acting on ester bonds"/>
    <property type="evidence" value="ECO:0007669"/>
    <property type="project" value="InterPro"/>
</dbReference>
<dbReference type="PaxDb" id="610130-Closa_0716"/>
<feature type="domain" description="VRR-NUC" evidence="4">
    <location>
        <begin position="11"/>
        <end position="111"/>
    </location>
</feature>
<dbReference type="EMBL" id="CP002109">
    <property type="protein sequence ID" value="ADL03342.1"/>
    <property type="molecule type" value="Genomic_DNA"/>
</dbReference>
<dbReference type="AlphaFoldDB" id="D9R5D6"/>
<gene>
    <name evidence="5" type="ordered locus">Closa_0716</name>
</gene>
<protein>
    <submittedName>
        <fullName evidence="5">VRR-NUC domain protein</fullName>
    </submittedName>
</protein>
<keyword evidence="2" id="KW-0540">Nuclease</keyword>
<dbReference type="STRING" id="610130.Closa_0716"/>
<dbReference type="InterPro" id="IPR014883">
    <property type="entry name" value="VRR_NUC"/>
</dbReference>
<dbReference type="Proteomes" id="UP000001662">
    <property type="component" value="Chromosome"/>
</dbReference>
<dbReference type="OrthoDB" id="9793683at2"/>
<evidence type="ECO:0000313" key="6">
    <source>
        <dbReference type="Proteomes" id="UP000001662"/>
    </source>
</evidence>
<dbReference type="HOGENOM" id="CLU_129193_0_0_9"/>
<evidence type="ECO:0000256" key="1">
    <source>
        <dbReference type="ARBA" id="ARBA00001946"/>
    </source>
</evidence>
<organism evidence="5 6">
    <name type="scientific">Lacrimispora saccharolytica (strain ATCC 35040 / DSM 2544 / NRCC 2533 / WM1)</name>
    <name type="common">Clostridium saccharolyticum</name>
    <dbReference type="NCBI Taxonomy" id="610130"/>
    <lineage>
        <taxon>Bacteria</taxon>
        <taxon>Bacillati</taxon>
        <taxon>Bacillota</taxon>
        <taxon>Clostridia</taxon>
        <taxon>Lachnospirales</taxon>
        <taxon>Lachnospiraceae</taxon>
        <taxon>Lacrimispora</taxon>
    </lineage>
</organism>
<dbReference type="Pfam" id="PF08774">
    <property type="entry name" value="VRR_NUC"/>
    <property type="match status" value="1"/>
</dbReference>
<evidence type="ECO:0000313" key="5">
    <source>
        <dbReference type="EMBL" id="ADL03342.1"/>
    </source>
</evidence>
<keyword evidence="6" id="KW-1185">Reference proteome</keyword>
<dbReference type="Gene3D" id="3.40.1350.10">
    <property type="match status" value="1"/>
</dbReference>
<dbReference type="GO" id="GO:0004518">
    <property type="term" value="F:nuclease activity"/>
    <property type="evidence" value="ECO:0007669"/>
    <property type="project" value="UniProtKB-KW"/>
</dbReference>
<dbReference type="eggNOG" id="ENOG5032Y69">
    <property type="taxonomic scope" value="Bacteria"/>
</dbReference>
<keyword evidence="3" id="KW-0378">Hydrolase</keyword>
<accession>D9R5D6</accession>
<evidence type="ECO:0000256" key="3">
    <source>
        <dbReference type="ARBA" id="ARBA00022801"/>
    </source>
</evidence>
<evidence type="ECO:0000256" key="2">
    <source>
        <dbReference type="ARBA" id="ARBA00022722"/>
    </source>
</evidence>
<evidence type="ECO:0000259" key="4">
    <source>
        <dbReference type="SMART" id="SM00990"/>
    </source>
</evidence>